<evidence type="ECO:0000259" key="1">
    <source>
        <dbReference type="Pfam" id="PF00126"/>
    </source>
</evidence>
<reference evidence="2 3" key="1">
    <citation type="submission" date="2024-09" db="EMBL/GenBank/DDBJ databases">
        <authorList>
            <person name="Sun Q."/>
            <person name="Mori K."/>
        </authorList>
    </citation>
    <scope>NUCLEOTIDE SEQUENCE [LARGE SCALE GENOMIC DNA]</scope>
    <source>
        <strain evidence="2 3">KCTC 23279</strain>
    </source>
</reference>
<dbReference type="InterPro" id="IPR000847">
    <property type="entry name" value="LysR_HTH_N"/>
</dbReference>
<dbReference type="InterPro" id="IPR051815">
    <property type="entry name" value="Molybdate_resp_trans_reg"/>
</dbReference>
<dbReference type="EMBL" id="JBHLWM010000001">
    <property type="protein sequence ID" value="MFC0238865.1"/>
    <property type="molecule type" value="Genomic_DNA"/>
</dbReference>
<dbReference type="RefSeq" id="WP_378383140.1">
    <property type="nucleotide sequence ID" value="NZ_JBHLWM010000001.1"/>
</dbReference>
<dbReference type="Proteomes" id="UP001589775">
    <property type="component" value="Unassembled WGS sequence"/>
</dbReference>
<gene>
    <name evidence="2" type="ORF">ACFFJ6_00230</name>
</gene>
<dbReference type="Gene3D" id="1.10.10.10">
    <property type="entry name" value="Winged helix-like DNA-binding domain superfamily/Winged helix DNA-binding domain"/>
    <property type="match status" value="1"/>
</dbReference>
<dbReference type="Pfam" id="PF00126">
    <property type="entry name" value="HTH_1"/>
    <property type="match status" value="1"/>
</dbReference>
<protein>
    <submittedName>
        <fullName evidence="2">Winged helix-turn-helix domain-containing protein</fullName>
    </submittedName>
</protein>
<evidence type="ECO:0000313" key="2">
    <source>
        <dbReference type="EMBL" id="MFC0238865.1"/>
    </source>
</evidence>
<dbReference type="SUPFAM" id="SSF46785">
    <property type="entry name" value="Winged helix' DNA-binding domain"/>
    <property type="match status" value="1"/>
</dbReference>
<dbReference type="PANTHER" id="PTHR30432">
    <property type="entry name" value="TRANSCRIPTIONAL REGULATOR MODE"/>
    <property type="match status" value="1"/>
</dbReference>
<comment type="caution">
    <text evidence="2">The sequence shown here is derived from an EMBL/GenBank/DDBJ whole genome shotgun (WGS) entry which is preliminary data.</text>
</comment>
<evidence type="ECO:0000313" key="3">
    <source>
        <dbReference type="Proteomes" id="UP001589775"/>
    </source>
</evidence>
<feature type="domain" description="HTH lysR-type" evidence="1">
    <location>
        <begin position="22"/>
        <end position="83"/>
    </location>
</feature>
<keyword evidence="3" id="KW-1185">Reference proteome</keyword>
<dbReference type="PANTHER" id="PTHR30432:SF1">
    <property type="entry name" value="DNA-BINDING TRANSCRIPTIONAL DUAL REGULATOR MODE"/>
    <property type="match status" value="1"/>
</dbReference>
<organism evidence="2 3">
    <name type="scientific">Rhodopseudomonas telluris</name>
    <dbReference type="NCBI Taxonomy" id="644215"/>
    <lineage>
        <taxon>Bacteria</taxon>
        <taxon>Pseudomonadati</taxon>
        <taxon>Pseudomonadota</taxon>
        <taxon>Alphaproteobacteria</taxon>
        <taxon>Hyphomicrobiales</taxon>
        <taxon>Nitrobacteraceae</taxon>
        <taxon>Rhodopseudomonas</taxon>
    </lineage>
</organism>
<dbReference type="InterPro" id="IPR036388">
    <property type="entry name" value="WH-like_DNA-bd_sf"/>
</dbReference>
<dbReference type="InterPro" id="IPR036390">
    <property type="entry name" value="WH_DNA-bd_sf"/>
</dbReference>
<sequence>MTDKTDLSLQLRIVPIIGPGKVQLLEAIERFGSISGAARSMGMAYPNAWKLIDDLNSHFREPLVDRIVGGKRGGGAALTDNGRAVLSIFRSMQAKARILLASDLEALSYLLGPSTAEAGCPIVERALEPADCGGDPDAAEPVQLRSRRY</sequence>
<accession>A0ABV6EKX4</accession>
<proteinExistence type="predicted"/>
<name>A0ABV6EKX4_9BRAD</name>